<dbReference type="PROSITE" id="PS50914">
    <property type="entry name" value="BON"/>
    <property type="match status" value="1"/>
</dbReference>
<protein>
    <submittedName>
        <fullName evidence="3">BON domain-containing protein</fullName>
    </submittedName>
</protein>
<accession>A0A2A7SHH5</accession>
<feature type="domain" description="BON" evidence="2">
    <location>
        <begin position="153"/>
        <end position="221"/>
    </location>
</feature>
<dbReference type="Proteomes" id="UP000220629">
    <property type="component" value="Unassembled WGS sequence"/>
</dbReference>
<dbReference type="Gene3D" id="3.30.1340.30">
    <property type="match status" value="1"/>
</dbReference>
<dbReference type="InterPro" id="IPR007055">
    <property type="entry name" value="BON_dom"/>
</dbReference>
<evidence type="ECO:0000313" key="3">
    <source>
        <dbReference type="EMBL" id="PEH42982.1"/>
    </source>
</evidence>
<name>A0A2A7SHH5_BURGA</name>
<evidence type="ECO:0000313" key="4">
    <source>
        <dbReference type="Proteomes" id="UP000220629"/>
    </source>
</evidence>
<dbReference type="RefSeq" id="WP_096751455.1">
    <property type="nucleotide sequence ID" value="NZ_CADEPO010000003.1"/>
</dbReference>
<proteinExistence type="predicted"/>
<dbReference type="AlphaFoldDB" id="A0A2A7SHH5"/>
<dbReference type="EMBL" id="PDDY01000001">
    <property type="protein sequence ID" value="PEH42982.1"/>
    <property type="molecule type" value="Genomic_DNA"/>
</dbReference>
<feature type="compositionally biased region" description="Basic and acidic residues" evidence="1">
    <location>
        <begin position="80"/>
        <end position="93"/>
    </location>
</feature>
<feature type="region of interest" description="Disordered" evidence="1">
    <location>
        <begin position="1"/>
        <end position="150"/>
    </location>
</feature>
<feature type="compositionally biased region" description="Basic and acidic residues" evidence="1">
    <location>
        <begin position="43"/>
        <end position="57"/>
    </location>
</feature>
<organism evidence="3 4">
    <name type="scientific">Burkholderia gladioli</name>
    <name type="common">Pseudomonas marginata</name>
    <name type="synonym">Phytomonas marginata</name>
    <dbReference type="NCBI Taxonomy" id="28095"/>
    <lineage>
        <taxon>Bacteria</taxon>
        <taxon>Pseudomonadati</taxon>
        <taxon>Pseudomonadota</taxon>
        <taxon>Betaproteobacteria</taxon>
        <taxon>Burkholderiales</taxon>
        <taxon>Burkholderiaceae</taxon>
        <taxon>Burkholderia</taxon>
    </lineage>
</organism>
<feature type="compositionally biased region" description="Basic and acidic residues" evidence="1">
    <location>
        <begin position="1"/>
        <end position="36"/>
    </location>
</feature>
<comment type="caution">
    <text evidence="3">The sequence shown here is derived from an EMBL/GenBank/DDBJ whole genome shotgun (WGS) entry which is preliminary data.</text>
</comment>
<evidence type="ECO:0000256" key="1">
    <source>
        <dbReference type="SAM" id="MobiDB-lite"/>
    </source>
</evidence>
<evidence type="ECO:0000259" key="2">
    <source>
        <dbReference type="PROSITE" id="PS50914"/>
    </source>
</evidence>
<reference evidence="4" key="1">
    <citation type="submission" date="2017-09" db="EMBL/GenBank/DDBJ databases">
        <title>FDA dAtabase for Regulatory Grade micrObial Sequences (FDA-ARGOS): Supporting development and validation of Infectious Disease Dx tests.</title>
        <authorList>
            <person name="Minogue T."/>
            <person name="Wolcott M."/>
            <person name="Wasieloski L."/>
            <person name="Aguilar W."/>
            <person name="Moore D."/>
            <person name="Tallon L."/>
            <person name="Sadzewicz L."/>
            <person name="Ott S."/>
            <person name="Zhao X."/>
            <person name="Nagaraj S."/>
            <person name="Vavikolanu K."/>
            <person name="Aluvathingal J."/>
            <person name="Nadendla S."/>
            <person name="Sichtig H."/>
        </authorList>
    </citation>
    <scope>NUCLEOTIDE SEQUENCE [LARGE SCALE GENOMIC DNA]</scope>
    <source>
        <strain evidence="4">FDAARGOS_390</strain>
    </source>
</reference>
<gene>
    <name evidence="3" type="ORF">CRM94_12925</name>
</gene>
<sequence length="224" mass="24897">MQGRQQESRHPGHDERGRDTGHERRDDGPNCRRALVDDWGEAWLRDEDRRAARERGGQGDWGEWGDREADDGLESGVSPSRERAGRPRDERAACDWQAVEDGPPSAAAPRPARRGQDSGADDGRSAPDLSAFGPAPRHGEPPPARWPKGYTRSDARIREEICERLALAGDLELDQLEVAVDERVATLNGSVPARWMKHRAEDIAAAVAWVIDVDNRLRVARAPR</sequence>
<dbReference type="Pfam" id="PF04972">
    <property type="entry name" value="BON"/>
    <property type="match status" value="1"/>
</dbReference>